<organism evidence="1 2">
    <name type="scientific">[Emmonsia] crescens</name>
    <dbReference type="NCBI Taxonomy" id="73230"/>
    <lineage>
        <taxon>Eukaryota</taxon>
        <taxon>Fungi</taxon>
        <taxon>Dikarya</taxon>
        <taxon>Ascomycota</taxon>
        <taxon>Pezizomycotina</taxon>
        <taxon>Eurotiomycetes</taxon>
        <taxon>Eurotiomycetidae</taxon>
        <taxon>Onygenales</taxon>
        <taxon>Ajellomycetaceae</taxon>
        <taxon>Emergomyces</taxon>
    </lineage>
</organism>
<reference evidence="2" key="1">
    <citation type="journal article" date="2015" name="PLoS Genet.">
        <title>The dynamic genome and transcriptome of the human fungal pathogen Blastomyces and close relative Emmonsia.</title>
        <authorList>
            <person name="Munoz J.F."/>
            <person name="Gauthier G.M."/>
            <person name="Desjardins C.A."/>
            <person name="Gallo J.E."/>
            <person name="Holder J."/>
            <person name="Sullivan T.D."/>
            <person name="Marty A.J."/>
            <person name="Carmen J.C."/>
            <person name="Chen Z."/>
            <person name="Ding L."/>
            <person name="Gujja S."/>
            <person name="Magrini V."/>
            <person name="Misas E."/>
            <person name="Mitreva M."/>
            <person name="Priest M."/>
            <person name="Saif S."/>
            <person name="Whiston E.A."/>
            <person name="Young S."/>
            <person name="Zeng Q."/>
            <person name="Goldman W.E."/>
            <person name="Mardis E.R."/>
            <person name="Taylor J.W."/>
            <person name="McEwen J.G."/>
            <person name="Clay O.K."/>
            <person name="Klein B.S."/>
            <person name="Cuomo C.A."/>
        </authorList>
    </citation>
    <scope>NUCLEOTIDE SEQUENCE [LARGE SCALE GENOMIC DNA]</scope>
    <source>
        <strain evidence="2">UAMH 3008</strain>
    </source>
</reference>
<name>A0A0G2JAI8_9EURO</name>
<evidence type="ECO:0000313" key="1">
    <source>
        <dbReference type="EMBL" id="KKZ65806.1"/>
    </source>
</evidence>
<dbReference type="AlphaFoldDB" id="A0A0G2JAI8"/>
<protein>
    <submittedName>
        <fullName evidence="1">Uncharacterized protein</fullName>
    </submittedName>
</protein>
<dbReference type="OrthoDB" id="308383at2759"/>
<dbReference type="VEuPathDB" id="FungiDB:EMCG_01191"/>
<proteinExistence type="predicted"/>
<evidence type="ECO:0000313" key="2">
    <source>
        <dbReference type="Proteomes" id="UP000034164"/>
    </source>
</evidence>
<gene>
    <name evidence="1" type="ORF">EMCG_01191</name>
</gene>
<comment type="caution">
    <text evidence="1">The sequence shown here is derived from an EMBL/GenBank/DDBJ whole genome shotgun (WGS) entry which is preliminary data.</text>
</comment>
<accession>A0A0G2JAI8</accession>
<dbReference type="Proteomes" id="UP000034164">
    <property type="component" value="Unassembled WGS sequence"/>
</dbReference>
<dbReference type="EMBL" id="LCZI01000569">
    <property type="protein sequence ID" value="KKZ65806.1"/>
    <property type="molecule type" value="Genomic_DNA"/>
</dbReference>
<sequence length="151" mass="17454">MIVQAYWVECYEARITALKLERPSKSAREVRMDAIKEACPIHQLKEKEPRNKLAIWRGYREIKEAGGWQLRHSFEVAADTLHPEWRQLLKAIGQQPPPRINRCMCFPSLYGSPRSPPPLQIFQTTNGRNNGVVTRCAFERGVLRLGLKAWT</sequence>